<reference evidence="2" key="2">
    <citation type="journal article" date="2014" name="ISME J.">
        <title>Microbial stratification in low pH oxic and suboxic macroscopic growths along an acid mine drainage.</title>
        <authorList>
            <person name="Mendez-Garcia C."/>
            <person name="Mesa V."/>
            <person name="Sprenger R.R."/>
            <person name="Richter M."/>
            <person name="Diez M.S."/>
            <person name="Solano J."/>
            <person name="Bargiela R."/>
            <person name="Golyshina O.V."/>
            <person name="Manteca A."/>
            <person name="Ramos J.L."/>
            <person name="Gallego J.R."/>
            <person name="Llorente I."/>
            <person name="Martins Dos Santos V.A."/>
            <person name="Jensen O.N."/>
            <person name="Pelaez A.I."/>
            <person name="Sanchez J."/>
            <person name="Ferrer M."/>
        </authorList>
    </citation>
    <scope>NUCLEOTIDE SEQUENCE</scope>
</reference>
<dbReference type="SMART" id="SM00052">
    <property type="entry name" value="EAL"/>
    <property type="match status" value="1"/>
</dbReference>
<dbReference type="SUPFAM" id="SSF141868">
    <property type="entry name" value="EAL domain-like"/>
    <property type="match status" value="1"/>
</dbReference>
<dbReference type="GO" id="GO:0071111">
    <property type="term" value="F:cyclic-guanylate-specific phosphodiesterase activity"/>
    <property type="evidence" value="ECO:0007669"/>
    <property type="project" value="InterPro"/>
</dbReference>
<evidence type="ECO:0000313" key="2">
    <source>
        <dbReference type="EMBL" id="EQD46377.1"/>
    </source>
</evidence>
<dbReference type="EMBL" id="AUZZ01006431">
    <property type="protein sequence ID" value="EQD46377.1"/>
    <property type="molecule type" value="Genomic_DNA"/>
</dbReference>
<protein>
    <submittedName>
        <fullName evidence="2">Diguanylate cyclase/phosphodiesterase with PAS/PAC sensor(S)</fullName>
    </submittedName>
</protein>
<dbReference type="Pfam" id="PF00563">
    <property type="entry name" value="EAL"/>
    <property type="match status" value="1"/>
</dbReference>
<organism evidence="2">
    <name type="scientific">mine drainage metagenome</name>
    <dbReference type="NCBI Taxonomy" id="410659"/>
    <lineage>
        <taxon>unclassified sequences</taxon>
        <taxon>metagenomes</taxon>
        <taxon>ecological metagenomes</taxon>
    </lineage>
</organism>
<name>T0ZPD2_9ZZZZ</name>
<dbReference type="PROSITE" id="PS50883">
    <property type="entry name" value="EAL"/>
    <property type="match status" value="1"/>
</dbReference>
<dbReference type="AlphaFoldDB" id="T0ZPD2"/>
<dbReference type="Gene3D" id="3.20.20.450">
    <property type="entry name" value="EAL domain"/>
    <property type="match status" value="1"/>
</dbReference>
<dbReference type="InterPro" id="IPR035919">
    <property type="entry name" value="EAL_sf"/>
</dbReference>
<sequence length="322" mass="35667">ERQALGRFVLQTGLRQLAQWQDMGLTLFLSINVTPEEFDNPRFADAVFGMLAAYPSILPESLVLEVLDIGEILEQEIALGHLQRLRSAGVKIALDDVGSAYASLLRLKNLPIDVIKIDQGFIRELTNKLQDLIFVESLVSLGLAMGVLITVEGVETEAHIAFLREMKVDYLQGYAIARPLEAEAVANFVSTFALGAGDADTPLLALYQHLGWVRAAAESAINHGLYEDAELAACPIKTWLHAHAAELPEVETLLAEHETVHILGREILQVRQRGTRDELHRLLGQLREHSHLFQERLGQAVKTMRENAEDEVKTSSSEGTPQ</sequence>
<dbReference type="CDD" id="cd01948">
    <property type="entry name" value="EAL"/>
    <property type="match status" value="1"/>
</dbReference>
<feature type="domain" description="EAL" evidence="1">
    <location>
        <begin position="1"/>
        <end position="193"/>
    </location>
</feature>
<evidence type="ECO:0000259" key="1">
    <source>
        <dbReference type="PROSITE" id="PS50883"/>
    </source>
</evidence>
<dbReference type="PANTHER" id="PTHR33121:SF70">
    <property type="entry name" value="SIGNALING PROTEIN YKOW"/>
    <property type="match status" value="1"/>
</dbReference>
<proteinExistence type="predicted"/>
<gene>
    <name evidence="2" type="ORF">B2A_08915</name>
</gene>
<dbReference type="InterPro" id="IPR050706">
    <property type="entry name" value="Cyclic-di-GMP_PDE-like"/>
</dbReference>
<reference evidence="2" key="1">
    <citation type="submission" date="2013-08" db="EMBL/GenBank/DDBJ databases">
        <authorList>
            <person name="Mendez C."/>
            <person name="Richter M."/>
            <person name="Ferrer M."/>
            <person name="Sanchez J."/>
        </authorList>
    </citation>
    <scope>NUCLEOTIDE SEQUENCE</scope>
</reference>
<feature type="non-terminal residue" evidence="2">
    <location>
        <position position="1"/>
    </location>
</feature>
<dbReference type="PANTHER" id="PTHR33121">
    <property type="entry name" value="CYCLIC DI-GMP PHOSPHODIESTERASE PDEF"/>
    <property type="match status" value="1"/>
</dbReference>
<accession>T0ZPD2</accession>
<comment type="caution">
    <text evidence="2">The sequence shown here is derived from an EMBL/GenBank/DDBJ whole genome shotgun (WGS) entry which is preliminary data.</text>
</comment>
<dbReference type="InterPro" id="IPR001633">
    <property type="entry name" value="EAL_dom"/>
</dbReference>